<dbReference type="RefSeq" id="WP_205051497.1">
    <property type="nucleotide sequence ID" value="NZ_JAFBDH010000002.1"/>
</dbReference>
<accession>A0ABS2MIN4</accession>
<dbReference type="PROSITE" id="PS51257">
    <property type="entry name" value="PROKAR_LIPOPROTEIN"/>
    <property type="match status" value="1"/>
</dbReference>
<keyword evidence="2" id="KW-1185">Reference proteome</keyword>
<dbReference type="EMBL" id="JAFBDH010000002">
    <property type="protein sequence ID" value="MBM7549869.1"/>
    <property type="molecule type" value="Genomic_DNA"/>
</dbReference>
<evidence type="ECO:0000313" key="2">
    <source>
        <dbReference type="Proteomes" id="UP000720595"/>
    </source>
</evidence>
<organism evidence="1 2">
    <name type="scientific">Peptoniphilus gorbachii</name>
    <dbReference type="NCBI Taxonomy" id="411567"/>
    <lineage>
        <taxon>Bacteria</taxon>
        <taxon>Bacillati</taxon>
        <taxon>Bacillota</taxon>
        <taxon>Tissierellia</taxon>
        <taxon>Tissierellales</taxon>
        <taxon>Peptoniphilaceae</taxon>
        <taxon>Peptoniphilus</taxon>
    </lineage>
</organism>
<evidence type="ECO:0000313" key="1">
    <source>
        <dbReference type="EMBL" id="MBM7549869.1"/>
    </source>
</evidence>
<reference evidence="1 2" key="1">
    <citation type="submission" date="2021-01" db="EMBL/GenBank/DDBJ databases">
        <title>Genomic Encyclopedia of Type Strains, Phase IV (KMG-IV): sequencing the most valuable type-strain genomes for metagenomic binning, comparative biology and taxonomic classification.</title>
        <authorList>
            <person name="Goeker M."/>
        </authorList>
    </citation>
    <scope>NUCLEOTIDE SEQUENCE [LARGE SCALE GENOMIC DNA]</scope>
    <source>
        <strain evidence="1 2">DSM 21461</strain>
    </source>
</reference>
<comment type="caution">
    <text evidence="1">The sequence shown here is derived from an EMBL/GenBank/DDBJ whole genome shotgun (WGS) entry which is preliminary data.</text>
</comment>
<sequence>MKKIVLMILIFSIILSVAGCYSKKEDENILSIEKVIELSQKGNDLSWDDFEKYEGKEVGSGLYILAYEINNEYHLIIGGGDKKETPMYIRLVYNENKDDFIDIRQENVEEFIKSHN</sequence>
<gene>
    <name evidence="1" type="ORF">JOD41_000591</name>
</gene>
<name>A0ABS2MIN4_9FIRM</name>
<protein>
    <submittedName>
        <fullName evidence="1">Uncharacterized protein YpmB</fullName>
    </submittedName>
</protein>
<proteinExistence type="predicted"/>
<dbReference type="Proteomes" id="UP000720595">
    <property type="component" value="Unassembled WGS sequence"/>
</dbReference>